<proteinExistence type="predicted"/>
<dbReference type="AlphaFoldDB" id="M2LK94"/>
<evidence type="ECO:0000313" key="2">
    <source>
        <dbReference type="Proteomes" id="UP000011761"/>
    </source>
</evidence>
<dbReference type="KEGG" id="bcom:BAUCODRAFT_555968"/>
<organism evidence="1 2">
    <name type="scientific">Baudoinia panamericana (strain UAMH 10762)</name>
    <name type="common">Angels' share fungus</name>
    <name type="synonym">Baudoinia compniacensis (strain UAMH 10762)</name>
    <dbReference type="NCBI Taxonomy" id="717646"/>
    <lineage>
        <taxon>Eukaryota</taxon>
        <taxon>Fungi</taxon>
        <taxon>Dikarya</taxon>
        <taxon>Ascomycota</taxon>
        <taxon>Pezizomycotina</taxon>
        <taxon>Dothideomycetes</taxon>
        <taxon>Dothideomycetidae</taxon>
        <taxon>Mycosphaerellales</taxon>
        <taxon>Teratosphaeriaceae</taxon>
        <taxon>Baudoinia</taxon>
    </lineage>
</organism>
<protein>
    <submittedName>
        <fullName evidence="1">Uncharacterized protein</fullName>
    </submittedName>
</protein>
<gene>
    <name evidence="1" type="ORF">BAUCODRAFT_555968</name>
</gene>
<dbReference type="EMBL" id="KB445558">
    <property type="protein sequence ID" value="EMC94677.1"/>
    <property type="molecule type" value="Genomic_DNA"/>
</dbReference>
<dbReference type="HOGENOM" id="CLU_3031996_0_0_1"/>
<sequence length="55" mass="6383">MFVVPLVLQVTISNNACHPSFHTRMLSPHFFLSYVVSSLKYVTRRWSDFEKDGHG</sequence>
<name>M2LK94_BAUPA</name>
<keyword evidence="2" id="KW-1185">Reference proteome</keyword>
<evidence type="ECO:0000313" key="1">
    <source>
        <dbReference type="EMBL" id="EMC94677.1"/>
    </source>
</evidence>
<reference evidence="1 2" key="1">
    <citation type="journal article" date="2012" name="PLoS Pathog.">
        <title>Diverse lifestyles and strategies of plant pathogenesis encoded in the genomes of eighteen Dothideomycetes fungi.</title>
        <authorList>
            <person name="Ohm R.A."/>
            <person name="Feau N."/>
            <person name="Henrissat B."/>
            <person name="Schoch C.L."/>
            <person name="Horwitz B.A."/>
            <person name="Barry K.W."/>
            <person name="Condon B.J."/>
            <person name="Copeland A.C."/>
            <person name="Dhillon B."/>
            <person name="Glaser F."/>
            <person name="Hesse C.N."/>
            <person name="Kosti I."/>
            <person name="LaButti K."/>
            <person name="Lindquist E.A."/>
            <person name="Lucas S."/>
            <person name="Salamov A.A."/>
            <person name="Bradshaw R.E."/>
            <person name="Ciuffetti L."/>
            <person name="Hamelin R.C."/>
            <person name="Kema G.H.J."/>
            <person name="Lawrence C."/>
            <person name="Scott J.A."/>
            <person name="Spatafora J.W."/>
            <person name="Turgeon B.G."/>
            <person name="de Wit P.J.G.M."/>
            <person name="Zhong S."/>
            <person name="Goodwin S.B."/>
            <person name="Grigoriev I.V."/>
        </authorList>
    </citation>
    <scope>NUCLEOTIDE SEQUENCE [LARGE SCALE GENOMIC DNA]</scope>
    <source>
        <strain evidence="1 2">UAMH 10762</strain>
    </source>
</reference>
<accession>M2LK94</accession>
<dbReference type="Proteomes" id="UP000011761">
    <property type="component" value="Unassembled WGS sequence"/>
</dbReference>
<dbReference type="RefSeq" id="XP_007678435.1">
    <property type="nucleotide sequence ID" value="XM_007680245.1"/>
</dbReference>
<dbReference type="GeneID" id="19115464"/>